<keyword evidence="3" id="KW-1185">Reference proteome</keyword>
<organism evidence="2 3">
    <name type="scientific">Periconia digitata</name>
    <dbReference type="NCBI Taxonomy" id="1303443"/>
    <lineage>
        <taxon>Eukaryota</taxon>
        <taxon>Fungi</taxon>
        <taxon>Dikarya</taxon>
        <taxon>Ascomycota</taxon>
        <taxon>Pezizomycotina</taxon>
        <taxon>Dothideomycetes</taxon>
        <taxon>Pleosporomycetidae</taxon>
        <taxon>Pleosporales</taxon>
        <taxon>Massarineae</taxon>
        <taxon>Periconiaceae</taxon>
        <taxon>Periconia</taxon>
    </lineage>
</organism>
<dbReference type="Proteomes" id="UP001152607">
    <property type="component" value="Unassembled WGS sequence"/>
</dbReference>
<comment type="caution">
    <text evidence="2">The sequence shown here is derived from an EMBL/GenBank/DDBJ whole genome shotgun (WGS) entry which is preliminary data.</text>
</comment>
<protein>
    <submittedName>
        <fullName evidence="2">Uncharacterized protein</fullName>
    </submittedName>
</protein>
<dbReference type="OrthoDB" id="8062037at2759"/>
<evidence type="ECO:0000313" key="3">
    <source>
        <dbReference type="Proteomes" id="UP001152607"/>
    </source>
</evidence>
<gene>
    <name evidence="2" type="ORF">PDIGIT_LOCUS2926</name>
</gene>
<proteinExistence type="predicted"/>
<dbReference type="AlphaFoldDB" id="A0A9W4U843"/>
<reference evidence="2" key="1">
    <citation type="submission" date="2023-01" db="EMBL/GenBank/DDBJ databases">
        <authorList>
            <person name="Van Ghelder C."/>
            <person name="Rancurel C."/>
        </authorList>
    </citation>
    <scope>NUCLEOTIDE SEQUENCE</scope>
    <source>
        <strain evidence="2">CNCM I-4278</strain>
    </source>
</reference>
<feature type="region of interest" description="Disordered" evidence="1">
    <location>
        <begin position="201"/>
        <end position="263"/>
    </location>
</feature>
<accession>A0A9W4U843</accession>
<name>A0A9W4U843_9PLEO</name>
<evidence type="ECO:0000313" key="2">
    <source>
        <dbReference type="EMBL" id="CAI6303486.1"/>
    </source>
</evidence>
<feature type="region of interest" description="Disordered" evidence="1">
    <location>
        <begin position="141"/>
        <end position="179"/>
    </location>
</feature>
<dbReference type="EMBL" id="CAOQHR010000002">
    <property type="protein sequence ID" value="CAI6303486.1"/>
    <property type="molecule type" value="Genomic_DNA"/>
</dbReference>
<feature type="compositionally biased region" description="Polar residues" evidence="1">
    <location>
        <begin position="141"/>
        <end position="150"/>
    </location>
</feature>
<sequence>MGIRTAPFYGSFADSYSTKKHWDPTADLEIINPARGHMTCVGYAPSCRRRCQNPINQANRASAHRLLESLSYIDVSTTDISAQLRQLAGLTLCVRYHQGQNENMVRTWTKQIRAQKEPDMQESIQELQRLIREAQLLASKISRSSGQSPRQHFPTFSEDETFHTKWQEPEQSCHYQERVKKMQEEEQRRKRQEEIQRKAREEQNLRRKREEEQRQQERDEKERQRKKREEEERQKKREEEEIQRKKDEQEARREEAREREERKERIRLKGEQVRKEREEKARLQAEKEKQEWSKLWIPYVSRWEEIKKNGAKGTSEHLRAVIPWPVKSGDYKDVSDTSVEEFFKKAVPQDANAATKLQYMKAECMKWHTDRVPRLFGVIEDEALVRIFTTVAQVVVKMKQELQ</sequence>
<evidence type="ECO:0000256" key="1">
    <source>
        <dbReference type="SAM" id="MobiDB-lite"/>
    </source>
</evidence>